<dbReference type="EMBL" id="MTYJ01000436">
    <property type="protein sequence ID" value="OWA54650.1"/>
    <property type="molecule type" value="Genomic_DNA"/>
</dbReference>
<dbReference type="Proteomes" id="UP000192578">
    <property type="component" value="Unassembled WGS sequence"/>
</dbReference>
<proteinExistence type="predicted"/>
<dbReference type="OrthoDB" id="10261701at2759"/>
<evidence type="ECO:0000313" key="1">
    <source>
        <dbReference type="EMBL" id="OWA54650.1"/>
    </source>
</evidence>
<protein>
    <submittedName>
        <fullName evidence="1">Uncharacterized protein</fullName>
    </submittedName>
</protein>
<organism evidence="1 2">
    <name type="scientific">Hypsibius exemplaris</name>
    <name type="common">Freshwater tardigrade</name>
    <dbReference type="NCBI Taxonomy" id="2072580"/>
    <lineage>
        <taxon>Eukaryota</taxon>
        <taxon>Metazoa</taxon>
        <taxon>Ecdysozoa</taxon>
        <taxon>Tardigrada</taxon>
        <taxon>Eutardigrada</taxon>
        <taxon>Parachela</taxon>
        <taxon>Hypsibioidea</taxon>
        <taxon>Hypsibiidae</taxon>
        <taxon>Hypsibius</taxon>
    </lineage>
</organism>
<accession>A0A9X6RP25</accession>
<evidence type="ECO:0000313" key="2">
    <source>
        <dbReference type="Proteomes" id="UP000192578"/>
    </source>
</evidence>
<keyword evidence="2" id="KW-1185">Reference proteome</keyword>
<sequence>MIRSDDYREHVRGFVRDHRLRDYLILEKFLDHVHHFDITVTKGDLTTNGATFSDLEIQVLVAVGVLLHRDVGAWWLSFPGVVLYTRGKNRALTELSHYTRSSPGRSLSQFWLMRAAVIDHS</sequence>
<comment type="caution">
    <text evidence="1">The sequence shown here is derived from an EMBL/GenBank/DDBJ whole genome shotgun (WGS) entry which is preliminary data.</text>
</comment>
<gene>
    <name evidence="1" type="ORF">BV898_19049</name>
</gene>
<name>A0A9X6RP25_HYPEX</name>
<reference evidence="2" key="1">
    <citation type="submission" date="2017-01" db="EMBL/GenBank/DDBJ databases">
        <title>Comparative genomics of anhydrobiosis in the tardigrade Hypsibius dujardini.</title>
        <authorList>
            <person name="Yoshida Y."/>
            <person name="Koutsovoulos G."/>
            <person name="Laetsch D."/>
            <person name="Stevens L."/>
            <person name="Kumar S."/>
            <person name="Horikawa D."/>
            <person name="Ishino K."/>
            <person name="Komine S."/>
            <person name="Tomita M."/>
            <person name="Blaxter M."/>
            <person name="Arakawa K."/>
        </authorList>
    </citation>
    <scope>NUCLEOTIDE SEQUENCE [LARGE SCALE GENOMIC DNA]</scope>
    <source>
        <strain evidence="2">Z151</strain>
    </source>
</reference>
<dbReference type="AlphaFoldDB" id="A0A9X6RP25"/>